<gene>
    <name evidence="1" type="ORF">DXB61_09205</name>
</gene>
<evidence type="ECO:0000313" key="1">
    <source>
        <dbReference type="EMBL" id="RGN52038.1"/>
    </source>
</evidence>
<sequence>MCQLYNKNRDRPGIDAEQVKIASFFIKTSFSFAKNSLNSCLRPRCKSHGHPGVEEVQIRVCAKLFRGCGDVYLPC</sequence>
<dbReference type="Proteomes" id="UP000261088">
    <property type="component" value="Unassembled WGS sequence"/>
</dbReference>
<reference evidence="1 2" key="1">
    <citation type="submission" date="2018-08" db="EMBL/GenBank/DDBJ databases">
        <title>A genome reference for cultivated species of the human gut microbiota.</title>
        <authorList>
            <person name="Zou Y."/>
            <person name="Xue W."/>
            <person name="Luo G."/>
        </authorList>
    </citation>
    <scope>NUCLEOTIDE SEQUENCE [LARGE SCALE GENOMIC DNA]</scope>
    <source>
        <strain evidence="1 2">OM05-11AA</strain>
    </source>
</reference>
<name>A0AB37LUY4_9BACT</name>
<accession>A0AB37LUY4</accession>
<proteinExistence type="predicted"/>
<comment type="caution">
    <text evidence="1">The sequence shown here is derived from an EMBL/GenBank/DDBJ whole genome shotgun (WGS) entry which is preliminary data.</text>
</comment>
<dbReference type="AlphaFoldDB" id="A0AB37LUY4"/>
<evidence type="ECO:0000313" key="2">
    <source>
        <dbReference type="Proteomes" id="UP000261088"/>
    </source>
</evidence>
<organism evidence="1 2">
    <name type="scientific">Parabacteroides merdae</name>
    <dbReference type="NCBI Taxonomy" id="46503"/>
    <lineage>
        <taxon>Bacteria</taxon>
        <taxon>Pseudomonadati</taxon>
        <taxon>Bacteroidota</taxon>
        <taxon>Bacteroidia</taxon>
        <taxon>Bacteroidales</taxon>
        <taxon>Tannerellaceae</taxon>
        <taxon>Parabacteroides</taxon>
    </lineage>
</organism>
<dbReference type="EMBL" id="QSUP01000008">
    <property type="protein sequence ID" value="RGN52038.1"/>
    <property type="molecule type" value="Genomic_DNA"/>
</dbReference>
<protein>
    <submittedName>
        <fullName evidence="1">Uncharacterized protein</fullName>
    </submittedName>
</protein>